<feature type="domain" description="SH3" evidence="3">
    <location>
        <begin position="263"/>
        <end position="320"/>
    </location>
</feature>
<dbReference type="Proteomes" id="UP001470230">
    <property type="component" value="Unassembled WGS sequence"/>
</dbReference>
<protein>
    <recommendedName>
        <fullName evidence="3">SH3 domain-containing protein</fullName>
    </recommendedName>
</protein>
<dbReference type="PROSITE" id="PS50002">
    <property type="entry name" value="SH3"/>
    <property type="match status" value="1"/>
</dbReference>
<dbReference type="EMBL" id="JAPFFF010000005">
    <property type="protein sequence ID" value="KAK8888987.1"/>
    <property type="molecule type" value="Genomic_DNA"/>
</dbReference>
<evidence type="ECO:0000256" key="1">
    <source>
        <dbReference type="ARBA" id="ARBA00022443"/>
    </source>
</evidence>
<dbReference type="SUPFAM" id="SSF50044">
    <property type="entry name" value="SH3-domain"/>
    <property type="match status" value="1"/>
</dbReference>
<comment type="caution">
    <text evidence="4">The sequence shown here is derived from an EMBL/GenBank/DDBJ whole genome shotgun (WGS) entry which is preliminary data.</text>
</comment>
<reference evidence="4 5" key="1">
    <citation type="submission" date="2024-04" db="EMBL/GenBank/DDBJ databases">
        <title>Tritrichomonas musculus Genome.</title>
        <authorList>
            <person name="Alves-Ferreira E."/>
            <person name="Grigg M."/>
            <person name="Lorenzi H."/>
            <person name="Galac M."/>
        </authorList>
    </citation>
    <scope>NUCLEOTIDE SEQUENCE [LARGE SCALE GENOMIC DNA]</scope>
    <source>
        <strain evidence="4 5">EAF2021</strain>
    </source>
</reference>
<evidence type="ECO:0000256" key="2">
    <source>
        <dbReference type="PROSITE-ProRule" id="PRU00192"/>
    </source>
</evidence>
<dbReference type="InterPro" id="IPR036028">
    <property type="entry name" value="SH3-like_dom_sf"/>
</dbReference>
<dbReference type="InterPro" id="IPR001452">
    <property type="entry name" value="SH3_domain"/>
</dbReference>
<keyword evidence="5" id="KW-1185">Reference proteome</keyword>
<evidence type="ECO:0000313" key="4">
    <source>
        <dbReference type="EMBL" id="KAK8888987.1"/>
    </source>
</evidence>
<name>A0ABR2KDL6_9EUKA</name>
<evidence type="ECO:0000259" key="3">
    <source>
        <dbReference type="PROSITE" id="PS50002"/>
    </source>
</evidence>
<proteinExistence type="predicted"/>
<organism evidence="4 5">
    <name type="scientific">Tritrichomonas musculus</name>
    <dbReference type="NCBI Taxonomy" id="1915356"/>
    <lineage>
        <taxon>Eukaryota</taxon>
        <taxon>Metamonada</taxon>
        <taxon>Parabasalia</taxon>
        <taxon>Tritrichomonadida</taxon>
        <taxon>Tritrichomonadidae</taxon>
        <taxon>Tritrichomonas</taxon>
    </lineage>
</organism>
<gene>
    <name evidence="4" type="ORF">M9Y10_033728</name>
</gene>
<accession>A0ABR2KDL6</accession>
<keyword evidence="1 2" id="KW-0728">SH3 domain</keyword>
<evidence type="ECO:0000313" key="5">
    <source>
        <dbReference type="Proteomes" id="UP001470230"/>
    </source>
</evidence>
<sequence>MRKIPHGEFYCLSTSMDTIASQVTVALNAFELCLSQFNENFSKMQARFHGLNQQLDEANLSPCLIPTVNLLNKITKSIPGPLFLEKYKIVQQKYEEAKRKFESEYAEIKPQAKKARNSLKLTVSIFQRSVEPLKRAQDTTTHSTLPKSLISFYSRFETESATGRDLVTRFCTLATDTINKIKQYVRENLEPMMFKCSLNMPDELDDSLTMIDSLIQQMKKELNVSNVIQQFVITTLPPVLKNQINPQQTHRMVNYFELENKLSNSGTARVIKDYTVEGKEPIYLKAGEVLEISSSGYSRYWKVQNSKKVSFYVPSDILQL</sequence>